<dbReference type="Proteomes" id="UP001162992">
    <property type="component" value="Chromosome 12"/>
</dbReference>
<proteinExistence type="predicted"/>
<accession>A0ACC2C0J0</accession>
<evidence type="ECO:0000313" key="2">
    <source>
        <dbReference type="Proteomes" id="UP001162992"/>
    </source>
</evidence>
<evidence type="ECO:0000313" key="1">
    <source>
        <dbReference type="EMBL" id="KAJ7535521.1"/>
    </source>
</evidence>
<keyword evidence="2" id="KW-1185">Reference proteome</keyword>
<comment type="caution">
    <text evidence="1">The sequence shown here is derived from an EMBL/GenBank/DDBJ whole genome shotgun (WGS) entry which is preliminary data.</text>
</comment>
<sequence length="349" mass="39262">MAPVNTIGFLVNWTEEDLGLENYTDHEKEADICSTKMDKNLESFHMFGVIDIIRESLLMLRINFRLFLWISTILITPLSGIVLCQVLISDPIVNRVAWQIEAAANFHSFPMNTFCKIVYIKMIDNLVSGAICFPFFITLSLLAKAAVTHIVFCRYSGQRLLLPSTFLSCYKRLLSTYLWTSVTLLGSGTAFILLLVASTGLLHVFAFSADTEFVVSITFGITFSVVFAHLVIISNLANVISIAEDNHGTAAMERAVFLIKGRTEVGLLMLLFTMTSTALVEGLFQYRIIGRPEYHYSNGTLSLIWEAPLLIIMHSFVRLCDFITGAIFYFTCQSFRDQCDSFDMSHLLV</sequence>
<reference evidence="2" key="1">
    <citation type="journal article" date="2024" name="Proc. Natl. Acad. Sci. U.S.A.">
        <title>Extraordinary preservation of gene collinearity over three hundred million years revealed in homosporous lycophytes.</title>
        <authorList>
            <person name="Li C."/>
            <person name="Wickell D."/>
            <person name="Kuo L.Y."/>
            <person name="Chen X."/>
            <person name="Nie B."/>
            <person name="Liao X."/>
            <person name="Peng D."/>
            <person name="Ji J."/>
            <person name="Jenkins J."/>
            <person name="Williams M."/>
            <person name="Shu S."/>
            <person name="Plott C."/>
            <person name="Barry K."/>
            <person name="Rajasekar S."/>
            <person name="Grimwood J."/>
            <person name="Han X."/>
            <person name="Sun S."/>
            <person name="Hou Z."/>
            <person name="He W."/>
            <person name="Dai G."/>
            <person name="Sun C."/>
            <person name="Schmutz J."/>
            <person name="Leebens-Mack J.H."/>
            <person name="Li F.W."/>
            <person name="Wang L."/>
        </authorList>
    </citation>
    <scope>NUCLEOTIDE SEQUENCE [LARGE SCALE GENOMIC DNA]</scope>
    <source>
        <strain evidence="2">cv. PW_Plant_1</strain>
    </source>
</reference>
<gene>
    <name evidence="1" type="ORF">O6H91_12G037300</name>
</gene>
<dbReference type="EMBL" id="CM055103">
    <property type="protein sequence ID" value="KAJ7535521.1"/>
    <property type="molecule type" value="Genomic_DNA"/>
</dbReference>
<name>A0ACC2C0J0_DIPCM</name>
<protein>
    <submittedName>
        <fullName evidence="1">Uncharacterized protein</fullName>
    </submittedName>
</protein>
<organism evidence="1 2">
    <name type="scientific">Diphasiastrum complanatum</name>
    <name type="common">Issler's clubmoss</name>
    <name type="synonym">Lycopodium complanatum</name>
    <dbReference type="NCBI Taxonomy" id="34168"/>
    <lineage>
        <taxon>Eukaryota</taxon>
        <taxon>Viridiplantae</taxon>
        <taxon>Streptophyta</taxon>
        <taxon>Embryophyta</taxon>
        <taxon>Tracheophyta</taxon>
        <taxon>Lycopodiopsida</taxon>
        <taxon>Lycopodiales</taxon>
        <taxon>Lycopodiaceae</taxon>
        <taxon>Lycopodioideae</taxon>
        <taxon>Diphasiastrum</taxon>
    </lineage>
</organism>